<evidence type="ECO:0000313" key="2">
    <source>
        <dbReference type="EMBL" id="SVB64879.1"/>
    </source>
</evidence>
<protein>
    <recommendedName>
        <fullName evidence="1">NAD(P)-binding domain-containing protein</fullName>
    </recommendedName>
</protein>
<dbReference type="InterPro" id="IPR036291">
    <property type="entry name" value="NAD(P)-bd_dom_sf"/>
</dbReference>
<sequence>MRKVLVTGGLGFIGSNLIELLLEQKYYVINIDKVSYSSNFYNTKEFKQNKKYKFIKCDIQNKKKIAQILKKYKPVGIFNLAAETHVDRSIDGPKNFINSNILGVFNLLECFKKYYKKNKNIKLIHISTDEVYGDVLNGRSKETDSYNPSSPYAASKASSDHLVRAYIRTYNLPAIITNCSNNYGPKQHPEKLIPKLIYNMLNNRPLPIYGKGKNSREWIYVTDHCEALIKIFKKG</sequence>
<reference evidence="2" key="1">
    <citation type="submission" date="2018-05" db="EMBL/GenBank/DDBJ databases">
        <authorList>
            <person name="Lanie J.A."/>
            <person name="Ng W.-L."/>
            <person name="Kazmierczak K.M."/>
            <person name="Andrzejewski T.M."/>
            <person name="Davidsen T.M."/>
            <person name="Wayne K.J."/>
            <person name="Tettelin H."/>
            <person name="Glass J.I."/>
            <person name="Rusch D."/>
            <person name="Podicherti R."/>
            <person name="Tsui H.-C.T."/>
            <person name="Winkler M.E."/>
        </authorList>
    </citation>
    <scope>NUCLEOTIDE SEQUENCE</scope>
</reference>
<gene>
    <name evidence="2" type="ORF">METZ01_LOCUS217733</name>
</gene>
<organism evidence="2">
    <name type="scientific">marine metagenome</name>
    <dbReference type="NCBI Taxonomy" id="408172"/>
    <lineage>
        <taxon>unclassified sequences</taxon>
        <taxon>metagenomes</taxon>
        <taxon>ecological metagenomes</taxon>
    </lineage>
</organism>
<feature type="domain" description="NAD(P)-binding" evidence="1">
    <location>
        <begin position="5"/>
        <end position="234"/>
    </location>
</feature>
<proteinExistence type="predicted"/>
<dbReference type="PANTHER" id="PTHR43000">
    <property type="entry name" value="DTDP-D-GLUCOSE 4,6-DEHYDRATASE-RELATED"/>
    <property type="match status" value="1"/>
</dbReference>
<dbReference type="Gene3D" id="3.40.50.720">
    <property type="entry name" value="NAD(P)-binding Rossmann-like Domain"/>
    <property type="match status" value="1"/>
</dbReference>
<dbReference type="EMBL" id="UINC01051115">
    <property type="protein sequence ID" value="SVB64879.1"/>
    <property type="molecule type" value="Genomic_DNA"/>
</dbReference>
<dbReference type="Gene3D" id="3.90.25.10">
    <property type="entry name" value="UDP-galactose 4-epimerase, domain 1"/>
    <property type="match status" value="1"/>
</dbReference>
<accession>A0A382FQD1</accession>
<dbReference type="Pfam" id="PF16363">
    <property type="entry name" value="GDP_Man_Dehyd"/>
    <property type="match status" value="1"/>
</dbReference>
<feature type="non-terminal residue" evidence="2">
    <location>
        <position position="235"/>
    </location>
</feature>
<evidence type="ECO:0000259" key="1">
    <source>
        <dbReference type="Pfam" id="PF16363"/>
    </source>
</evidence>
<dbReference type="AlphaFoldDB" id="A0A382FQD1"/>
<name>A0A382FQD1_9ZZZZ</name>
<dbReference type="InterPro" id="IPR016040">
    <property type="entry name" value="NAD(P)-bd_dom"/>
</dbReference>
<dbReference type="SUPFAM" id="SSF51735">
    <property type="entry name" value="NAD(P)-binding Rossmann-fold domains"/>
    <property type="match status" value="1"/>
</dbReference>